<evidence type="ECO:0000313" key="4">
    <source>
        <dbReference type="EMBL" id="KAJ3178736.1"/>
    </source>
</evidence>
<dbReference type="PROSITE" id="PS50158">
    <property type="entry name" value="ZF_CCHC"/>
    <property type="match status" value="1"/>
</dbReference>
<dbReference type="GO" id="GO:0003676">
    <property type="term" value="F:nucleic acid binding"/>
    <property type="evidence" value="ECO:0007669"/>
    <property type="project" value="InterPro"/>
</dbReference>
<evidence type="ECO:0000259" key="3">
    <source>
        <dbReference type="PROSITE" id="PS50158"/>
    </source>
</evidence>
<dbReference type="GO" id="GO:0008270">
    <property type="term" value="F:zinc ion binding"/>
    <property type="evidence" value="ECO:0007669"/>
    <property type="project" value="UniProtKB-KW"/>
</dbReference>
<evidence type="ECO:0000313" key="5">
    <source>
        <dbReference type="Proteomes" id="UP001212152"/>
    </source>
</evidence>
<protein>
    <recommendedName>
        <fullName evidence="3">CCHC-type domain-containing protein</fullName>
    </recommendedName>
</protein>
<dbReference type="SUPFAM" id="SSF57756">
    <property type="entry name" value="Retrovirus zinc finger-like domains"/>
    <property type="match status" value="1"/>
</dbReference>
<keyword evidence="5" id="KW-1185">Reference proteome</keyword>
<evidence type="ECO:0000256" key="1">
    <source>
        <dbReference type="PROSITE-ProRule" id="PRU00047"/>
    </source>
</evidence>
<dbReference type="Gene3D" id="4.10.60.10">
    <property type="entry name" value="Zinc finger, CCHC-type"/>
    <property type="match status" value="1"/>
</dbReference>
<feature type="domain" description="CCHC-type" evidence="3">
    <location>
        <begin position="166"/>
        <end position="181"/>
    </location>
</feature>
<gene>
    <name evidence="4" type="ORF">HDU87_003291</name>
</gene>
<feature type="region of interest" description="Disordered" evidence="2">
    <location>
        <begin position="202"/>
        <end position="221"/>
    </location>
</feature>
<dbReference type="AlphaFoldDB" id="A0AAD5TK37"/>
<keyword evidence="1" id="KW-0479">Metal-binding</keyword>
<evidence type="ECO:0000256" key="2">
    <source>
        <dbReference type="SAM" id="MobiDB-lite"/>
    </source>
</evidence>
<keyword evidence="1" id="KW-0862">Zinc</keyword>
<dbReference type="Proteomes" id="UP001212152">
    <property type="component" value="Unassembled WGS sequence"/>
</dbReference>
<dbReference type="Pfam" id="PF00098">
    <property type="entry name" value="zf-CCHC"/>
    <property type="match status" value="1"/>
</dbReference>
<keyword evidence="1" id="KW-0863">Zinc-finger</keyword>
<dbReference type="SMART" id="SM00343">
    <property type="entry name" value="ZnF_C2HC"/>
    <property type="match status" value="1"/>
</dbReference>
<comment type="caution">
    <text evidence="4">The sequence shown here is derived from an EMBL/GenBank/DDBJ whole genome shotgun (WGS) entry which is preliminary data.</text>
</comment>
<proteinExistence type="predicted"/>
<dbReference type="InterPro" id="IPR036875">
    <property type="entry name" value="Znf_CCHC_sf"/>
</dbReference>
<reference evidence="4" key="1">
    <citation type="submission" date="2020-05" db="EMBL/GenBank/DDBJ databases">
        <title>Phylogenomic resolution of chytrid fungi.</title>
        <authorList>
            <person name="Stajich J.E."/>
            <person name="Amses K."/>
            <person name="Simmons R."/>
            <person name="Seto K."/>
            <person name="Myers J."/>
            <person name="Bonds A."/>
            <person name="Quandt C.A."/>
            <person name="Barry K."/>
            <person name="Liu P."/>
            <person name="Grigoriev I."/>
            <person name="Longcore J.E."/>
            <person name="James T.Y."/>
        </authorList>
    </citation>
    <scope>NUCLEOTIDE SEQUENCE</scope>
    <source>
        <strain evidence="4">JEL0379</strain>
    </source>
</reference>
<dbReference type="EMBL" id="JADGJQ010000024">
    <property type="protein sequence ID" value="KAJ3178736.1"/>
    <property type="molecule type" value="Genomic_DNA"/>
</dbReference>
<accession>A0AAD5TK37</accession>
<organism evidence="4 5">
    <name type="scientific">Geranomyces variabilis</name>
    <dbReference type="NCBI Taxonomy" id="109894"/>
    <lineage>
        <taxon>Eukaryota</taxon>
        <taxon>Fungi</taxon>
        <taxon>Fungi incertae sedis</taxon>
        <taxon>Chytridiomycota</taxon>
        <taxon>Chytridiomycota incertae sedis</taxon>
        <taxon>Chytridiomycetes</taxon>
        <taxon>Spizellomycetales</taxon>
        <taxon>Powellomycetaceae</taxon>
        <taxon>Geranomyces</taxon>
    </lineage>
</organism>
<name>A0AAD5TK37_9FUNG</name>
<dbReference type="InterPro" id="IPR001878">
    <property type="entry name" value="Znf_CCHC"/>
</dbReference>
<sequence>MTVAVFCVNPISARNARSQTASLTACVAVYNNEYMECISTLSALNVTIPVDDLKRWYTNGLRSSADRLGRRIEQEVTHMVVYLEMWKPEIAGAKFISQMLKCAQVACSNLCMGTAAISKEVEGKEGNVVAYKHAAAEVNAASAGRPAKQPRRAHPAPTTGVDFTGKCYNCHEHGHRARNCPHLPPDGQFTRAHVAALMMDERANGSDGESDDSAPDFTKGM</sequence>